<dbReference type="PROSITE" id="PS50966">
    <property type="entry name" value="ZF_SWIM"/>
    <property type="match status" value="1"/>
</dbReference>
<evidence type="ECO:0000313" key="3">
    <source>
        <dbReference type="EMBL" id="RDI41636.1"/>
    </source>
</evidence>
<dbReference type="Proteomes" id="UP000255326">
    <property type="component" value="Unassembled WGS sequence"/>
</dbReference>
<keyword evidence="1" id="KW-0863">Zinc-finger</keyword>
<reference evidence="3 4" key="1">
    <citation type="submission" date="2018-07" db="EMBL/GenBank/DDBJ databases">
        <title>Genomic Encyclopedia of Type Strains, Phase IV (KMG-IV): sequencing the most valuable type-strain genomes for metagenomic binning, comparative biology and taxonomic classification.</title>
        <authorList>
            <person name="Goeker M."/>
        </authorList>
    </citation>
    <scope>NUCLEOTIDE SEQUENCE [LARGE SCALE GENOMIC DNA]</scope>
    <source>
        <strain evidence="3 4">DSM 25281</strain>
    </source>
</reference>
<dbReference type="AlphaFoldDB" id="A0A370GEK4"/>
<evidence type="ECO:0000259" key="2">
    <source>
        <dbReference type="PROSITE" id="PS50966"/>
    </source>
</evidence>
<proteinExistence type="predicted"/>
<evidence type="ECO:0000256" key="1">
    <source>
        <dbReference type="PROSITE-ProRule" id="PRU00325"/>
    </source>
</evidence>
<accession>A0A370GEK4</accession>
<dbReference type="InterPro" id="IPR007527">
    <property type="entry name" value="Znf_SWIM"/>
</dbReference>
<keyword evidence="4" id="KW-1185">Reference proteome</keyword>
<dbReference type="RefSeq" id="WP_114745968.1">
    <property type="nucleotide sequence ID" value="NZ_QQAY01000007.1"/>
</dbReference>
<sequence>MAVGVEEIRNQVEYYGEQVLELLDASNDDHQALVVKGLHLYRQGMVYALDITSNHVETMVQDVTPFEVVLDLLFPVLNECTCPVDGICRHEMAVFFSLYSKVHSVEQWLENWRNAKALKLVQGLKRGSDLLKDSKPELSGYEKWLSFYQSAYASLDSRNPYLLEMHTQNAYRNLLRKGPVEREWKPLYQLFTAYFSYKELNRIVLELEEERDFDKTHMLSIFQYFLDEAEEAVNRLTVTTMPFAFDDYIAFLRENLPELIEDIPAFRYETIELYRVIWTQLFKNTAWRKSELARLQELTLTTFEEDIATAHLSLLLREDEAALEILEELEVDALPYLPYWLKWLGSHGQMRRYKQLLQFAVDWIPEFLEGLERDFHRVSFTRFFLDSIDQGFLEKEDSSFMENLYIKLLPYSYHYYREFLSVKKQYKKLLELEVMIGNGIDDLDKGDVKTINAEAPHLLLPFYHTAVSRFLEERNRDSYKKAVKHLKKLRTIYRKEKKLPQWEHFFQNLLDQTKRLRAFHEECRKGKLIDGY</sequence>
<comment type="caution">
    <text evidence="3">The sequence shown here is derived from an EMBL/GenBank/DDBJ whole genome shotgun (WGS) entry which is preliminary data.</text>
</comment>
<gene>
    <name evidence="3" type="ORF">DFR59_10790</name>
</gene>
<dbReference type="GO" id="GO:0008270">
    <property type="term" value="F:zinc ion binding"/>
    <property type="evidence" value="ECO:0007669"/>
    <property type="project" value="UniProtKB-KW"/>
</dbReference>
<feature type="domain" description="SWIM-type" evidence="2">
    <location>
        <begin position="66"/>
        <end position="99"/>
    </location>
</feature>
<organism evidence="3 4">
    <name type="scientific">Falsibacillus pallidus</name>
    <dbReference type="NCBI Taxonomy" id="493781"/>
    <lineage>
        <taxon>Bacteria</taxon>
        <taxon>Bacillati</taxon>
        <taxon>Bacillota</taxon>
        <taxon>Bacilli</taxon>
        <taxon>Bacillales</taxon>
        <taxon>Bacillaceae</taxon>
        <taxon>Falsibacillus</taxon>
    </lineage>
</organism>
<keyword evidence="1" id="KW-0862">Zinc</keyword>
<keyword evidence="1" id="KW-0479">Metal-binding</keyword>
<name>A0A370GEK4_9BACI</name>
<protein>
    <recommendedName>
        <fullName evidence="2">SWIM-type domain-containing protein</fullName>
    </recommendedName>
</protein>
<dbReference type="OrthoDB" id="7593573at2"/>
<evidence type="ECO:0000313" key="4">
    <source>
        <dbReference type="Proteomes" id="UP000255326"/>
    </source>
</evidence>
<dbReference type="EMBL" id="QQAY01000007">
    <property type="protein sequence ID" value="RDI41636.1"/>
    <property type="molecule type" value="Genomic_DNA"/>
</dbReference>